<dbReference type="Gene3D" id="3.40.50.2300">
    <property type="match status" value="1"/>
</dbReference>
<reference evidence="7 8" key="1">
    <citation type="submission" date="2016-11" db="EMBL/GenBank/DDBJ databases">
        <authorList>
            <person name="Jaros S."/>
            <person name="Januszkiewicz K."/>
            <person name="Wedrychowicz H."/>
        </authorList>
    </citation>
    <scope>NUCLEOTIDE SEQUENCE [LARGE SCALE GENOMIC DNA]</scope>
    <source>
        <strain evidence="7 8">DSM 18899</strain>
    </source>
</reference>
<dbReference type="GO" id="GO:0016831">
    <property type="term" value="F:carboxy-lyase activity"/>
    <property type="evidence" value="ECO:0007669"/>
    <property type="project" value="UniProtKB-KW"/>
</dbReference>
<name>A0A1K2HR26_9NEIS</name>
<dbReference type="CDD" id="cd00615">
    <property type="entry name" value="Orn_deC_like"/>
    <property type="match status" value="1"/>
</dbReference>
<dbReference type="Pfam" id="PF03711">
    <property type="entry name" value="OKR_DC_1_C"/>
    <property type="match status" value="1"/>
</dbReference>
<accession>A0A1K2HR26</accession>
<evidence type="ECO:0000313" key="7">
    <source>
        <dbReference type="EMBL" id="SFZ79203.1"/>
    </source>
</evidence>
<organism evidence="7 8">
    <name type="scientific">Chitinimonas taiwanensis DSM 18899</name>
    <dbReference type="NCBI Taxonomy" id="1121279"/>
    <lineage>
        <taxon>Bacteria</taxon>
        <taxon>Pseudomonadati</taxon>
        <taxon>Pseudomonadota</taxon>
        <taxon>Betaproteobacteria</taxon>
        <taxon>Neisseriales</taxon>
        <taxon>Chitinibacteraceae</taxon>
        <taxon>Chitinimonas</taxon>
    </lineage>
</organism>
<dbReference type="InterPro" id="IPR052357">
    <property type="entry name" value="Orn_Lys_Arg_decarboxylase-I"/>
</dbReference>
<evidence type="ECO:0000313" key="8">
    <source>
        <dbReference type="Proteomes" id="UP000186513"/>
    </source>
</evidence>
<dbReference type="AlphaFoldDB" id="A0A1K2HR26"/>
<dbReference type="PANTHER" id="PTHR43277">
    <property type="entry name" value="ARGININE DECARBOXYLASE"/>
    <property type="match status" value="1"/>
</dbReference>
<keyword evidence="8" id="KW-1185">Reference proteome</keyword>
<dbReference type="Gene3D" id="3.40.640.10">
    <property type="entry name" value="Type I PLP-dependent aspartate aminotransferase-like (Major domain)"/>
    <property type="match status" value="1"/>
</dbReference>
<comment type="cofactor">
    <cofactor evidence="1">
        <name>pyridoxal 5'-phosphate</name>
        <dbReference type="ChEBI" id="CHEBI:597326"/>
    </cofactor>
</comment>
<proteinExistence type="inferred from homology"/>
<sequence>MPKPVSRILLVNDEKLVLKALVKGLNAAARQLDNPLGITFAGVESSAEALAAIQADGEIQAVIVDDQLPGDSGKARGKQRLSALNLVHEIHALRPELDVYVLIAQENEDEVVNTLLCETVDGYFYRDDPDYLGWYRILNAQLQERAHTPFYDKLKQYVFMAKDAWHTPGHSSGDSLRGSPWAEDFYEFMGEHIFKGDLSCSVPMLDSLLHPTGIIEEAQQIAAKAFGARRTFFATNGTSTANKVILQTLLAPGDKLLLDRNCHKSVHHGVVISGALPVYLDSSTNEEYGLFGPVPKAVIFRAIEANKDARAMILTSCTYDGLRYDLKPIIEAAHQHGIKVIIDEAWYGHARFHPEFRPTALECGADFATQSTHKVMSAFSQASMIHVNDASLDEHVFRENYNMHTSTSPQYSMIASLDVARKQMSMEGYKLLSRTLALAAELKELINATGVFRVLELDDLLQDEVKGDGVRLDPTKITVDISACGYTVDELQKLLFERFNIQIEKSTFNTITLLLTIGTTKSKVSRLYDALMRISREGRAPRRLYRTPAIPHFTSLKYLPRDAFYCGGQLAPLLDEADQVNAKLAGRISADQIVPYPPGIPVLVPGQVITPEIISYLVNLLRSQKQVELHGVVFDGWLPCIRVLTDADEQGLRPLDAEV</sequence>
<dbReference type="InterPro" id="IPR015424">
    <property type="entry name" value="PyrdxlP-dep_Trfase"/>
</dbReference>
<evidence type="ECO:0000256" key="3">
    <source>
        <dbReference type="ARBA" id="ARBA00022793"/>
    </source>
</evidence>
<dbReference type="Proteomes" id="UP000186513">
    <property type="component" value="Unassembled WGS sequence"/>
</dbReference>
<evidence type="ECO:0000256" key="5">
    <source>
        <dbReference type="ARBA" id="ARBA00023239"/>
    </source>
</evidence>
<dbReference type="EMBL" id="FPKR01000015">
    <property type="protein sequence ID" value="SFZ79203.1"/>
    <property type="molecule type" value="Genomic_DNA"/>
</dbReference>
<dbReference type="InterPro" id="IPR000310">
    <property type="entry name" value="Orn/Lys/Arg_deCO2ase_major_dom"/>
</dbReference>
<keyword evidence="4" id="KW-0663">Pyridoxal phosphate</keyword>
<keyword evidence="3" id="KW-0210">Decarboxylase</keyword>
<keyword evidence="5" id="KW-0456">Lyase</keyword>
<dbReference type="PROSITE" id="PS00703">
    <property type="entry name" value="OKR_DC_1"/>
    <property type="match status" value="1"/>
</dbReference>
<comment type="similarity">
    <text evidence="2">Belongs to the Orn/Lys/Arg decarboxylase class-I family.</text>
</comment>
<dbReference type="SUPFAM" id="SSF53383">
    <property type="entry name" value="PLP-dependent transferases"/>
    <property type="match status" value="1"/>
</dbReference>
<gene>
    <name evidence="7" type="ORF">SAMN02745887_03434</name>
</gene>
<dbReference type="Gene3D" id="3.90.100.10">
    <property type="entry name" value="Orn/Lys/Arg decarboxylase, C-terminal domain"/>
    <property type="match status" value="1"/>
</dbReference>
<feature type="domain" description="Orn/Lys/Arg decarboxylases family 1 pyridoxal-P attachment site" evidence="6">
    <location>
        <begin position="369"/>
        <end position="383"/>
    </location>
</feature>
<dbReference type="Pfam" id="PF01276">
    <property type="entry name" value="OKR_DC_1"/>
    <property type="match status" value="1"/>
</dbReference>
<evidence type="ECO:0000256" key="1">
    <source>
        <dbReference type="ARBA" id="ARBA00001933"/>
    </source>
</evidence>
<dbReference type="InterPro" id="IPR015421">
    <property type="entry name" value="PyrdxlP-dep_Trfase_major"/>
</dbReference>
<evidence type="ECO:0000256" key="2">
    <source>
        <dbReference type="ARBA" id="ARBA00010671"/>
    </source>
</evidence>
<dbReference type="OrthoDB" id="9761189at2"/>
<dbReference type="InterPro" id="IPR008286">
    <property type="entry name" value="Prn/Lys/Arg_de-COase_C"/>
</dbReference>
<dbReference type="RefSeq" id="WP_072429913.1">
    <property type="nucleotide sequence ID" value="NZ_FPKR01000015.1"/>
</dbReference>
<evidence type="ECO:0000259" key="6">
    <source>
        <dbReference type="PROSITE" id="PS00703"/>
    </source>
</evidence>
<dbReference type="STRING" id="1121279.SAMN02745887_03434"/>
<protein>
    <submittedName>
        <fullName evidence="7">Arginine decarboxylase</fullName>
    </submittedName>
</protein>
<dbReference type="PANTHER" id="PTHR43277:SF4">
    <property type="entry name" value="ARGININE DECARBOXYLASE"/>
    <property type="match status" value="1"/>
</dbReference>
<evidence type="ECO:0000256" key="4">
    <source>
        <dbReference type="ARBA" id="ARBA00022898"/>
    </source>
</evidence>